<sequence>MNQESCSEDIKSVNSSLFLQILQSRKEVRGPRRSNYFSVLVGRFQGCSRTTLKGPGEDGKEEEENSVEEEDSGGTQSLPAPVAASQVTGGPNLAHSNQPVSHQSDKYLLAIMQQITQSMANIQAVSYSEESRPSAFKSSSMKAPECFDETQPFKVRSFIKYCKLISNNNLANFSQDRKRVFSATPFLIGRAENLIEPYLSNITNQDPNYLLDS</sequence>
<proteinExistence type="predicted"/>
<dbReference type="EMBL" id="AVOT02002338">
    <property type="protein sequence ID" value="MBW0470025.1"/>
    <property type="molecule type" value="Genomic_DNA"/>
</dbReference>
<evidence type="ECO:0000313" key="3">
    <source>
        <dbReference type="Proteomes" id="UP000765509"/>
    </source>
</evidence>
<evidence type="ECO:0000256" key="1">
    <source>
        <dbReference type="SAM" id="MobiDB-lite"/>
    </source>
</evidence>
<keyword evidence="3" id="KW-1185">Reference proteome</keyword>
<organism evidence="2 3">
    <name type="scientific">Austropuccinia psidii MF-1</name>
    <dbReference type="NCBI Taxonomy" id="1389203"/>
    <lineage>
        <taxon>Eukaryota</taxon>
        <taxon>Fungi</taxon>
        <taxon>Dikarya</taxon>
        <taxon>Basidiomycota</taxon>
        <taxon>Pucciniomycotina</taxon>
        <taxon>Pucciniomycetes</taxon>
        <taxon>Pucciniales</taxon>
        <taxon>Sphaerophragmiaceae</taxon>
        <taxon>Austropuccinia</taxon>
    </lineage>
</organism>
<name>A0A9Q3BSJ0_9BASI</name>
<reference evidence="2" key="1">
    <citation type="submission" date="2021-03" db="EMBL/GenBank/DDBJ databases">
        <title>Draft genome sequence of rust myrtle Austropuccinia psidii MF-1, a brazilian biotype.</title>
        <authorList>
            <person name="Quecine M.C."/>
            <person name="Pachon D.M.R."/>
            <person name="Bonatelli M.L."/>
            <person name="Correr F.H."/>
            <person name="Franceschini L.M."/>
            <person name="Leite T.F."/>
            <person name="Margarido G.R.A."/>
            <person name="Almeida C.A."/>
            <person name="Ferrarezi J.A."/>
            <person name="Labate C.A."/>
        </authorList>
    </citation>
    <scope>NUCLEOTIDE SEQUENCE</scope>
    <source>
        <strain evidence="2">MF-1</strain>
    </source>
</reference>
<dbReference type="Proteomes" id="UP000765509">
    <property type="component" value="Unassembled WGS sequence"/>
</dbReference>
<gene>
    <name evidence="2" type="ORF">O181_009740</name>
</gene>
<dbReference type="AlphaFoldDB" id="A0A9Q3BSJ0"/>
<accession>A0A9Q3BSJ0</accession>
<feature type="compositionally biased region" description="Polar residues" evidence="1">
    <location>
        <begin position="85"/>
        <end position="99"/>
    </location>
</feature>
<comment type="caution">
    <text evidence="2">The sequence shown here is derived from an EMBL/GenBank/DDBJ whole genome shotgun (WGS) entry which is preliminary data.</text>
</comment>
<feature type="region of interest" description="Disordered" evidence="1">
    <location>
        <begin position="48"/>
        <end position="99"/>
    </location>
</feature>
<feature type="compositionally biased region" description="Acidic residues" evidence="1">
    <location>
        <begin position="59"/>
        <end position="72"/>
    </location>
</feature>
<evidence type="ECO:0000313" key="2">
    <source>
        <dbReference type="EMBL" id="MBW0470025.1"/>
    </source>
</evidence>
<protein>
    <submittedName>
        <fullName evidence="2">Uncharacterized protein</fullName>
    </submittedName>
</protein>